<dbReference type="InterPro" id="IPR050428">
    <property type="entry name" value="TCS_sensor_his_kinase"/>
</dbReference>
<keyword evidence="6 14" id="KW-0808">Transferase</keyword>
<evidence type="ECO:0000256" key="3">
    <source>
        <dbReference type="ARBA" id="ARBA00022475"/>
    </source>
</evidence>
<gene>
    <name evidence="17" type="ORF">ABDB84_18645</name>
</gene>
<organism evidence="17 18">
    <name type="scientific">Uliginosibacterium sediminicola</name>
    <dbReference type="NCBI Taxonomy" id="2024550"/>
    <lineage>
        <taxon>Bacteria</taxon>
        <taxon>Pseudomonadati</taxon>
        <taxon>Pseudomonadota</taxon>
        <taxon>Betaproteobacteria</taxon>
        <taxon>Rhodocyclales</taxon>
        <taxon>Zoogloeaceae</taxon>
        <taxon>Uliginosibacterium</taxon>
    </lineage>
</organism>
<evidence type="ECO:0000256" key="7">
    <source>
        <dbReference type="ARBA" id="ARBA00022692"/>
    </source>
</evidence>
<comment type="catalytic activity">
    <reaction evidence="1 14">
        <text>ATP + protein L-histidine = ADP + protein N-phospho-L-histidine.</text>
        <dbReference type="EC" id="2.7.13.3"/>
    </reaction>
</comment>
<keyword evidence="8 14" id="KW-0547">Nucleotide-binding</keyword>
<evidence type="ECO:0000256" key="4">
    <source>
        <dbReference type="ARBA" id="ARBA00022519"/>
    </source>
</evidence>
<dbReference type="InterPro" id="IPR036097">
    <property type="entry name" value="HisK_dim/P_sf"/>
</dbReference>
<dbReference type="Pfam" id="PF02518">
    <property type="entry name" value="HATPase_c"/>
    <property type="match status" value="1"/>
</dbReference>
<name>A0ABU9Z3E5_9RHOO</name>
<dbReference type="Gene3D" id="1.10.287.130">
    <property type="match status" value="1"/>
</dbReference>
<evidence type="ECO:0000313" key="18">
    <source>
        <dbReference type="Proteomes" id="UP001410394"/>
    </source>
</evidence>
<evidence type="ECO:0000256" key="8">
    <source>
        <dbReference type="ARBA" id="ARBA00022741"/>
    </source>
</evidence>
<dbReference type="InterPro" id="IPR005467">
    <property type="entry name" value="His_kinase_dom"/>
</dbReference>
<dbReference type="PRINTS" id="PR00344">
    <property type="entry name" value="BCTRLSENSOR"/>
</dbReference>
<dbReference type="PANTHER" id="PTHR45436">
    <property type="entry name" value="SENSOR HISTIDINE KINASE YKOH"/>
    <property type="match status" value="1"/>
</dbReference>
<dbReference type="InterPro" id="IPR006290">
    <property type="entry name" value="CztS_silS_copS"/>
</dbReference>
<evidence type="ECO:0000259" key="15">
    <source>
        <dbReference type="PROSITE" id="PS50109"/>
    </source>
</evidence>
<dbReference type="Pfam" id="PF00672">
    <property type="entry name" value="HAMP"/>
    <property type="match status" value="1"/>
</dbReference>
<feature type="domain" description="Histidine kinase" evidence="15">
    <location>
        <begin position="256"/>
        <end position="468"/>
    </location>
</feature>
<dbReference type="PROSITE" id="PS50109">
    <property type="entry name" value="HIS_KIN"/>
    <property type="match status" value="1"/>
</dbReference>
<comment type="caution">
    <text evidence="17">The sequence shown here is derived from an EMBL/GenBank/DDBJ whole genome shotgun (WGS) entry which is preliminary data.</text>
</comment>
<sequence length="469" mass="52006">MKRPAIRLRAIGRSLTLRLALLYGASTSLILLLLSIYMLRVIDQHFIELDVVDMRGKLELVSHLVQNARSSASLAQLPQRLDDALVGHHHLSLGFFEGERPRYVHGMADFPPDLLRAARSAVEDTPLQQWSAHHGELRGLALRLPADASYPESIIAVSVDTQHHREFIAGLKLALMLLLAFASLLALGLGWLVARTGLRPLQQTAELARQISAERLNTRLLAEQVPSELEDLASSFNAMLDRLRDAFERLSAFAADLAHEMRTPVSNLMMQTQVMLSQTRSADEYREVLASNLEEYERLARTIADMLFLAKADNGLIVPRREVVDLQHEVAELFEFYEALADERQLSLQQQGGALVEGDQLMLRRALSNLLSNAIRYALPGSLIRLSMSQTETQACLRLENACKELPADLERLFDRFYRADPARRETGDGAGLGLAITRSIARVHGGEVCASGAGGQICFELLLPSVPG</sequence>
<keyword evidence="3 14" id="KW-1003">Cell membrane</keyword>
<proteinExistence type="predicted"/>
<evidence type="ECO:0000256" key="13">
    <source>
        <dbReference type="ARBA" id="ARBA00023136"/>
    </source>
</evidence>
<dbReference type="EMBL" id="JBDIVE010000014">
    <property type="protein sequence ID" value="MEN3070510.1"/>
    <property type="molecule type" value="Genomic_DNA"/>
</dbReference>
<comment type="subcellular location">
    <subcellularLocation>
        <location evidence="2">Cell inner membrane</location>
        <topology evidence="2">Multi-pass membrane protein</topology>
    </subcellularLocation>
</comment>
<dbReference type="SMART" id="SM00387">
    <property type="entry name" value="HATPase_c"/>
    <property type="match status" value="1"/>
</dbReference>
<keyword evidence="13 14" id="KW-0472">Membrane</keyword>
<evidence type="ECO:0000256" key="6">
    <source>
        <dbReference type="ARBA" id="ARBA00022679"/>
    </source>
</evidence>
<dbReference type="InterPro" id="IPR003594">
    <property type="entry name" value="HATPase_dom"/>
</dbReference>
<accession>A0ABU9Z3E5</accession>
<dbReference type="Gene3D" id="3.30.565.10">
    <property type="entry name" value="Histidine kinase-like ATPase, C-terminal domain"/>
    <property type="match status" value="1"/>
</dbReference>
<evidence type="ECO:0000259" key="16">
    <source>
        <dbReference type="PROSITE" id="PS50885"/>
    </source>
</evidence>
<dbReference type="InterPro" id="IPR003661">
    <property type="entry name" value="HisK_dim/P_dom"/>
</dbReference>
<keyword evidence="10 14" id="KW-0067">ATP-binding</keyword>
<dbReference type="SMART" id="SM00304">
    <property type="entry name" value="HAMP"/>
    <property type="match status" value="1"/>
</dbReference>
<evidence type="ECO:0000256" key="12">
    <source>
        <dbReference type="ARBA" id="ARBA00023012"/>
    </source>
</evidence>
<dbReference type="Pfam" id="PF00512">
    <property type="entry name" value="HisKA"/>
    <property type="match status" value="1"/>
</dbReference>
<dbReference type="GO" id="GO:0004673">
    <property type="term" value="F:protein histidine kinase activity"/>
    <property type="evidence" value="ECO:0007669"/>
    <property type="project" value="UniProtKB-EC"/>
</dbReference>
<evidence type="ECO:0000256" key="1">
    <source>
        <dbReference type="ARBA" id="ARBA00000085"/>
    </source>
</evidence>
<reference evidence="17 18" key="1">
    <citation type="journal article" date="2018" name="Int. J. Syst. Evol. Microbiol.">
        <title>Uliginosibacterium sediminicola sp. nov., isolated from freshwater sediment.</title>
        <authorList>
            <person name="Hwang W.M."/>
            <person name="Kim S.M."/>
            <person name="Kang K."/>
            <person name="Ahn T.Y."/>
        </authorList>
    </citation>
    <scope>NUCLEOTIDE SEQUENCE [LARGE SCALE GENOMIC DNA]</scope>
    <source>
        <strain evidence="17 18">M1-21</strain>
    </source>
</reference>
<dbReference type="Gene3D" id="6.10.340.10">
    <property type="match status" value="1"/>
</dbReference>
<dbReference type="PANTHER" id="PTHR45436:SF15">
    <property type="entry name" value="SENSOR HISTIDINE KINASE CUSS"/>
    <property type="match status" value="1"/>
</dbReference>
<evidence type="ECO:0000256" key="11">
    <source>
        <dbReference type="ARBA" id="ARBA00022989"/>
    </source>
</evidence>
<dbReference type="SUPFAM" id="SSF158472">
    <property type="entry name" value="HAMP domain-like"/>
    <property type="match status" value="1"/>
</dbReference>
<dbReference type="NCBIfam" id="TIGR01386">
    <property type="entry name" value="cztS_silS_copS"/>
    <property type="match status" value="1"/>
</dbReference>
<keyword evidence="11 14" id="KW-1133">Transmembrane helix</keyword>
<dbReference type="InterPro" id="IPR003660">
    <property type="entry name" value="HAMP_dom"/>
</dbReference>
<protein>
    <recommendedName>
        <fullName evidence="14">Sensor protein</fullName>
        <ecNumber evidence="14">2.7.13.3</ecNumber>
    </recommendedName>
</protein>
<keyword evidence="12 14" id="KW-0902">Two-component regulatory system</keyword>
<keyword evidence="4 14" id="KW-0997">Cell inner membrane</keyword>
<keyword evidence="5" id="KW-0597">Phosphoprotein</keyword>
<comment type="function">
    <text evidence="14">Member of a two-component regulatory system.</text>
</comment>
<dbReference type="SUPFAM" id="SSF47384">
    <property type="entry name" value="Homodimeric domain of signal transducing histidine kinase"/>
    <property type="match status" value="1"/>
</dbReference>
<feature type="transmembrane region" description="Helical" evidence="14">
    <location>
        <begin position="173"/>
        <end position="194"/>
    </location>
</feature>
<dbReference type="InterPro" id="IPR004358">
    <property type="entry name" value="Sig_transdc_His_kin-like_C"/>
</dbReference>
<dbReference type="InterPro" id="IPR036890">
    <property type="entry name" value="HATPase_C_sf"/>
</dbReference>
<feature type="transmembrane region" description="Helical" evidence="14">
    <location>
        <begin position="20"/>
        <end position="39"/>
    </location>
</feature>
<dbReference type="PROSITE" id="PS50885">
    <property type="entry name" value="HAMP"/>
    <property type="match status" value="1"/>
</dbReference>
<dbReference type="EC" id="2.7.13.3" evidence="14"/>
<dbReference type="SUPFAM" id="SSF55874">
    <property type="entry name" value="ATPase domain of HSP90 chaperone/DNA topoisomerase II/histidine kinase"/>
    <property type="match status" value="1"/>
</dbReference>
<dbReference type="Proteomes" id="UP001410394">
    <property type="component" value="Unassembled WGS sequence"/>
</dbReference>
<feature type="domain" description="HAMP" evidence="16">
    <location>
        <begin position="195"/>
        <end position="248"/>
    </location>
</feature>
<evidence type="ECO:0000256" key="5">
    <source>
        <dbReference type="ARBA" id="ARBA00022553"/>
    </source>
</evidence>
<dbReference type="Pfam" id="PF21085">
    <property type="entry name" value="CusS"/>
    <property type="match status" value="1"/>
</dbReference>
<evidence type="ECO:0000313" key="17">
    <source>
        <dbReference type="EMBL" id="MEN3070510.1"/>
    </source>
</evidence>
<dbReference type="RefSeq" id="WP_345921286.1">
    <property type="nucleotide sequence ID" value="NZ_JBDIVE010000014.1"/>
</dbReference>
<dbReference type="CDD" id="cd06225">
    <property type="entry name" value="HAMP"/>
    <property type="match status" value="1"/>
</dbReference>
<keyword evidence="18" id="KW-1185">Reference proteome</keyword>
<keyword evidence="7 14" id="KW-0812">Transmembrane</keyword>
<dbReference type="InterPro" id="IPR048590">
    <property type="entry name" value="CusS-like_sensor"/>
</dbReference>
<evidence type="ECO:0000256" key="14">
    <source>
        <dbReference type="RuleBase" id="RU364088"/>
    </source>
</evidence>
<evidence type="ECO:0000256" key="9">
    <source>
        <dbReference type="ARBA" id="ARBA00022777"/>
    </source>
</evidence>
<evidence type="ECO:0000256" key="10">
    <source>
        <dbReference type="ARBA" id="ARBA00022840"/>
    </source>
</evidence>
<keyword evidence="9 14" id="KW-0418">Kinase</keyword>
<evidence type="ECO:0000256" key="2">
    <source>
        <dbReference type="ARBA" id="ARBA00004429"/>
    </source>
</evidence>
<dbReference type="CDD" id="cd00082">
    <property type="entry name" value="HisKA"/>
    <property type="match status" value="1"/>
</dbReference>
<dbReference type="SMART" id="SM00388">
    <property type="entry name" value="HisKA"/>
    <property type="match status" value="1"/>
</dbReference>